<dbReference type="GO" id="GO:0030288">
    <property type="term" value="C:outer membrane-bounded periplasmic space"/>
    <property type="evidence" value="ECO:0007669"/>
    <property type="project" value="TreeGrafter"/>
</dbReference>
<evidence type="ECO:0000259" key="3">
    <source>
        <dbReference type="Pfam" id="PF03968"/>
    </source>
</evidence>
<dbReference type="GO" id="GO:0017089">
    <property type="term" value="F:glycolipid transfer activity"/>
    <property type="evidence" value="ECO:0007669"/>
    <property type="project" value="TreeGrafter"/>
</dbReference>
<feature type="chain" id="PRO_5022208650" description="Organic solvent tolerance-like N-terminal domain-containing protein" evidence="2">
    <location>
        <begin position="34"/>
        <end position="279"/>
    </location>
</feature>
<feature type="signal peptide" evidence="2">
    <location>
        <begin position="1"/>
        <end position="33"/>
    </location>
</feature>
<dbReference type="Gene3D" id="2.60.450.10">
    <property type="entry name" value="Lipopolysaccharide (LPS) transport protein A like domain"/>
    <property type="match status" value="1"/>
</dbReference>
<evidence type="ECO:0000256" key="1">
    <source>
        <dbReference type="ARBA" id="ARBA00022729"/>
    </source>
</evidence>
<evidence type="ECO:0000313" key="5">
    <source>
        <dbReference type="Proteomes" id="UP000319353"/>
    </source>
</evidence>
<evidence type="ECO:0000256" key="2">
    <source>
        <dbReference type="SAM" id="SignalP"/>
    </source>
</evidence>
<dbReference type="PANTHER" id="PTHR36504">
    <property type="entry name" value="LIPOPOLYSACCHARIDE EXPORT SYSTEM PROTEIN LPTA"/>
    <property type="match status" value="1"/>
</dbReference>
<name>A0A537LD67_9BACT</name>
<protein>
    <recommendedName>
        <fullName evidence="3">Organic solvent tolerance-like N-terminal domain-containing protein</fullName>
    </recommendedName>
</protein>
<reference evidence="4 5" key="1">
    <citation type="journal article" date="2019" name="Nat. Microbiol.">
        <title>Mediterranean grassland soil C-N compound turnover is dependent on rainfall and depth, and is mediated by genomically divergent microorganisms.</title>
        <authorList>
            <person name="Diamond S."/>
            <person name="Andeer P.F."/>
            <person name="Li Z."/>
            <person name="Crits-Christoph A."/>
            <person name="Burstein D."/>
            <person name="Anantharaman K."/>
            <person name="Lane K.R."/>
            <person name="Thomas B.C."/>
            <person name="Pan C."/>
            <person name="Northen T.R."/>
            <person name="Banfield J.F."/>
        </authorList>
    </citation>
    <scope>NUCLEOTIDE SEQUENCE [LARGE SCALE GENOMIC DNA]</scope>
    <source>
        <strain evidence="4">NP_4</strain>
    </source>
</reference>
<dbReference type="PANTHER" id="PTHR36504:SF1">
    <property type="entry name" value="LIPOPOLYSACCHARIDE EXPORT SYSTEM PROTEIN LPTA"/>
    <property type="match status" value="1"/>
</dbReference>
<comment type="caution">
    <text evidence="4">The sequence shown here is derived from an EMBL/GenBank/DDBJ whole genome shotgun (WGS) entry which is preliminary data.</text>
</comment>
<evidence type="ECO:0000313" key="4">
    <source>
        <dbReference type="EMBL" id="TMJ05647.1"/>
    </source>
</evidence>
<keyword evidence="1 2" id="KW-0732">Signal</keyword>
<dbReference type="GO" id="GO:0009279">
    <property type="term" value="C:cell outer membrane"/>
    <property type="evidence" value="ECO:0007669"/>
    <property type="project" value="TreeGrafter"/>
</dbReference>
<proteinExistence type="predicted"/>
<dbReference type="GO" id="GO:0015920">
    <property type="term" value="P:lipopolysaccharide transport"/>
    <property type="evidence" value="ECO:0007669"/>
    <property type="project" value="TreeGrafter"/>
</dbReference>
<sequence length="279" mass="29210">MWRSRLLRNRHAGLLVGLVCAALAAVATGQATAQQPVPLDVTGATRVEFDDSAGVWELLGNPVTVRRGLVVLQAPAVRYDTRDQIVIASSGVSYGDDVLTAFAGTVTVWVREGRAVAEGDVQVTTRGDAPIELRAARVELLQKQRYLIASGAARLVGGPSAITADQIAYDHAARRAVASGSVQAHTPDGIFSADRVEALVLAEELIADGHVVVTRGDLEARAAHAVFRQQAGQAELSGGAVVHLGRNTMEAPTITVDLRARRVTATGGAHLVGYPAAPP</sequence>
<dbReference type="Proteomes" id="UP000319353">
    <property type="component" value="Unassembled WGS sequence"/>
</dbReference>
<gene>
    <name evidence="4" type="ORF">E6H01_02765</name>
</gene>
<dbReference type="AlphaFoldDB" id="A0A537LD67"/>
<feature type="domain" description="Organic solvent tolerance-like N-terminal" evidence="3">
    <location>
        <begin position="162"/>
        <end position="259"/>
    </location>
</feature>
<organism evidence="4 5">
    <name type="scientific">Candidatus Segetimicrobium genomatis</name>
    <dbReference type="NCBI Taxonomy" id="2569760"/>
    <lineage>
        <taxon>Bacteria</taxon>
        <taxon>Bacillati</taxon>
        <taxon>Candidatus Sysuimicrobiota</taxon>
        <taxon>Candidatus Sysuimicrobiia</taxon>
        <taxon>Candidatus Sysuimicrobiales</taxon>
        <taxon>Candidatus Segetimicrobiaceae</taxon>
        <taxon>Candidatus Segetimicrobium</taxon>
    </lineage>
</organism>
<dbReference type="Pfam" id="PF03968">
    <property type="entry name" value="LptD_N"/>
    <property type="match status" value="1"/>
</dbReference>
<dbReference type="InterPro" id="IPR005653">
    <property type="entry name" value="OstA-like_N"/>
</dbReference>
<dbReference type="InterPro" id="IPR052037">
    <property type="entry name" value="LPS_export_LptA"/>
</dbReference>
<dbReference type="EMBL" id="VBAL01000025">
    <property type="protein sequence ID" value="TMJ05647.1"/>
    <property type="molecule type" value="Genomic_DNA"/>
</dbReference>
<accession>A0A537LD67</accession>